<comment type="caution">
    <text evidence="1">The sequence shown here is derived from an EMBL/GenBank/DDBJ whole genome shotgun (WGS) entry which is preliminary data.</text>
</comment>
<dbReference type="AlphaFoldDB" id="A0A3R9MK18"/>
<name>A0A3R9MK18_9BACT</name>
<keyword evidence="2" id="KW-1185">Reference proteome</keyword>
<gene>
    <name evidence="1" type="ORF">EI293_06320</name>
</gene>
<evidence type="ECO:0000313" key="2">
    <source>
        <dbReference type="Proteomes" id="UP000270291"/>
    </source>
</evidence>
<organism evidence="1 2">
    <name type="scientific">Hymenobacter perfusus</name>
    <dbReference type="NCBI Taxonomy" id="1236770"/>
    <lineage>
        <taxon>Bacteria</taxon>
        <taxon>Pseudomonadati</taxon>
        <taxon>Bacteroidota</taxon>
        <taxon>Cytophagia</taxon>
        <taxon>Cytophagales</taxon>
        <taxon>Hymenobacteraceae</taxon>
        <taxon>Hymenobacter</taxon>
    </lineage>
</organism>
<accession>A0A3R9MK18</accession>
<dbReference type="EMBL" id="RWIU01000002">
    <property type="protein sequence ID" value="RSK44153.1"/>
    <property type="molecule type" value="Genomic_DNA"/>
</dbReference>
<sequence length="83" mass="9461">MRTFISDCQRATLLIERRADQQLPLAERVQLWAHLHLCAYCRRYAVQSPALARAARLTAQAPSTARLPSDFAAQLQRRLDEPS</sequence>
<evidence type="ECO:0000313" key="1">
    <source>
        <dbReference type="EMBL" id="RSK44153.1"/>
    </source>
</evidence>
<proteinExistence type="predicted"/>
<reference evidence="1 2" key="1">
    <citation type="submission" date="2018-12" db="EMBL/GenBank/DDBJ databases">
        <authorList>
            <person name="Feng G."/>
            <person name="Zhu H."/>
        </authorList>
    </citation>
    <scope>NUCLEOTIDE SEQUENCE [LARGE SCALE GENOMIC DNA]</scope>
    <source>
        <strain evidence="1 2">LMG 26000</strain>
    </source>
</reference>
<evidence type="ECO:0008006" key="3">
    <source>
        <dbReference type="Google" id="ProtNLM"/>
    </source>
</evidence>
<dbReference type="RefSeq" id="WP_125436318.1">
    <property type="nucleotide sequence ID" value="NZ_RWIU01000002.1"/>
</dbReference>
<dbReference type="Proteomes" id="UP000270291">
    <property type="component" value="Unassembled WGS sequence"/>
</dbReference>
<protein>
    <recommendedName>
        <fullName evidence="3">Zf-HC2 domain-containing protein</fullName>
    </recommendedName>
</protein>
<dbReference type="OrthoDB" id="886726at2"/>